<dbReference type="GO" id="GO:0005783">
    <property type="term" value="C:endoplasmic reticulum"/>
    <property type="evidence" value="ECO:0007669"/>
    <property type="project" value="InterPro"/>
</dbReference>
<feature type="domain" description="Prolyl 4-hydroxylase N-terminal" evidence="2">
    <location>
        <begin position="32"/>
        <end position="131"/>
    </location>
</feature>
<dbReference type="GO" id="GO:0004656">
    <property type="term" value="F:procollagen-proline 4-dioxygenase activity"/>
    <property type="evidence" value="ECO:0007669"/>
    <property type="project" value="InterPro"/>
</dbReference>
<feature type="chain" id="PRO_5043538155" evidence="1">
    <location>
        <begin position="25"/>
        <end position="223"/>
    </location>
</feature>
<dbReference type="InterPro" id="IPR013547">
    <property type="entry name" value="P4H_N"/>
</dbReference>
<keyword evidence="1" id="KW-0732">Signal</keyword>
<dbReference type="Proteomes" id="UP001500889">
    <property type="component" value="Chromosome O"/>
</dbReference>
<keyword evidence="4" id="KW-1185">Reference proteome</keyword>
<name>A0AAU9FBM1_DROMD</name>
<accession>A0AAU9FBM1</accession>
<dbReference type="AlphaFoldDB" id="A0AAU9FBM1"/>
<proteinExistence type="predicted"/>
<reference evidence="3 4" key="1">
    <citation type="submission" date="2024-02" db="EMBL/GenBank/DDBJ databases">
        <title>A chromosome-level genome assembly of Drosophila madeirensis, a fruit fly species endemic to Madeira island.</title>
        <authorList>
            <person name="Tomihara K."/>
            <person name="Llopart A."/>
            <person name="Yamamoto D."/>
        </authorList>
    </citation>
    <scope>NUCLEOTIDE SEQUENCE [LARGE SCALE GENOMIC DNA]</scope>
    <source>
        <strain evidence="3 4">RF1</strain>
    </source>
</reference>
<evidence type="ECO:0000313" key="4">
    <source>
        <dbReference type="Proteomes" id="UP001500889"/>
    </source>
</evidence>
<evidence type="ECO:0000259" key="2">
    <source>
        <dbReference type="Pfam" id="PF08336"/>
    </source>
</evidence>
<evidence type="ECO:0000256" key="1">
    <source>
        <dbReference type="SAM" id="SignalP"/>
    </source>
</evidence>
<protein>
    <submittedName>
        <fullName evidence="3">Prolyl 4-hydroxylase subunit alpha-2</fullName>
    </submittedName>
</protein>
<gene>
    <name evidence="3" type="ORF">DMAD_11000</name>
</gene>
<dbReference type="EMBL" id="AP029263">
    <property type="protein sequence ID" value="BFF93082.1"/>
    <property type="molecule type" value="Genomic_DNA"/>
</dbReference>
<evidence type="ECO:0000313" key="3">
    <source>
        <dbReference type="EMBL" id="BFF93082.1"/>
    </source>
</evidence>
<sequence length="223" mass="25745">MWLSLRLGLVLVALSITFWVKANAERGSYSPSGIEELITVEKKLLAQMVDYGSVLRKKISLMRRYIALMRVKEMEAESDREQYLGNPLHSYSLIHHMHFDWTNWRRLIEQPLGTEQISKMRALMPQIPKTEYWNAKQDLIHAPLAGVQFESTYSPLDSLELALFAFDKDRPDLAEKWLSATLSGYQQLSPSEKELYELLNVVKESQVTKLSELVKTLNTNQSI</sequence>
<organism evidence="3 4">
    <name type="scientific">Drosophila madeirensis</name>
    <name type="common">Fruit fly</name>
    <dbReference type="NCBI Taxonomy" id="30013"/>
    <lineage>
        <taxon>Eukaryota</taxon>
        <taxon>Metazoa</taxon>
        <taxon>Ecdysozoa</taxon>
        <taxon>Arthropoda</taxon>
        <taxon>Hexapoda</taxon>
        <taxon>Insecta</taxon>
        <taxon>Pterygota</taxon>
        <taxon>Neoptera</taxon>
        <taxon>Endopterygota</taxon>
        <taxon>Diptera</taxon>
        <taxon>Brachycera</taxon>
        <taxon>Muscomorpha</taxon>
        <taxon>Ephydroidea</taxon>
        <taxon>Drosophilidae</taxon>
        <taxon>Drosophila</taxon>
        <taxon>Sophophora</taxon>
    </lineage>
</organism>
<dbReference type="Gene3D" id="6.10.140.1460">
    <property type="match status" value="1"/>
</dbReference>
<feature type="signal peptide" evidence="1">
    <location>
        <begin position="1"/>
        <end position="24"/>
    </location>
</feature>
<dbReference type="Pfam" id="PF08336">
    <property type="entry name" value="P4Ha_N"/>
    <property type="match status" value="1"/>
</dbReference>